<feature type="chain" id="PRO_5046035336" evidence="3">
    <location>
        <begin position="28"/>
        <end position="364"/>
    </location>
</feature>
<organism evidence="4 5">
    <name type="scientific">Paenibacillus baimaensis</name>
    <dbReference type="NCBI Taxonomy" id="2982185"/>
    <lineage>
        <taxon>Bacteria</taxon>
        <taxon>Bacillati</taxon>
        <taxon>Bacillota</taxon>
        <taxon>Bacilli</taxon>
        <taxon>Bacillales</taxon>
        <taxon>Paenibacillaceae</taxon>
        <taxon>Paenibacillus</taxon>
    </lineage>
</organism>
<dbReference type="SUPFAM" id="SSF53850">
    <property type="entry name" value="Periplasmic binding protein-like II"/>
    <property type="match status" value="1"/>
</dbReference>
<protein>
    <submittedName>
        <fullName evidence="4">ABC transporter substrate-binding protein</fullName>
    </submittedName>
</protein>
<evidence type="ECO:0000256" key="3">
    <source>
        <dbReference type="SAM" id="SignalP"/>
    </source>
</evidence>
<reference evidence="4 5" key="1">
    <citation type="submission" date="2022-09" db="EMBL/GenBank/DDBJ databases">
        <authorList>
            <person name="Han X.L."/>
            <person name="Wang Q."/>
            <person name="Lu T."/>
        </authorList>
    </citation>
    <scope>NUCLEOTIDE SEQUENCE [LARGE SCALE GENOMIC DNA]</scope>
    <source>
        <strain evidence="4 5">WQ 127069</strain>
    </source>
</reference>
<comment type="caution">
    <text evidence="4">The sequence shown here is derived from an EMBL/GenBank/DDBJ whole genome shotgun (WGS) entry which is preliminary data.</text>
</comment>
<dbReference type="PANTHER" id="PTHR30006:SF2">
    <property type="entry name" value="ABC TRANSPORTER SUBSTRATE-BINDING PROTEIN"/>
    <property type="match status" value="1"/>
</dbReference>
<dbReference type="RefSeq" id="WP_262687106.1">
    <property type="nucleotide sequence ID" value="NZ_JAOQIO010000099.1"/>
</dbReference>
<dbReference type="PROSITE" id="PS51257">
    <property type="entry name" value="PROKAR_LIPOPROTEIN"/>
    <property type="match status" value="1"/>
</dbReference>
<feature type="region of interest" description="Disordered" evidence="2">
    <location>
        <begin position="31"/>
        <end position="58"/>
    </location>
</feature>
<dbReference type="InterPro" id="IPR026045">
    <property type="entry name" value="Ferric-bd"/>
</dbReference>
<dbReference type="Pfam" id="PF13343">
    <property type="entry name" value="SBP_bac_6"/>
    <property type="match status" value="1"/>
</dbReference>
<evidence type="ECO:0000256" key="2">
    <source>
        <dbReference type="SAM" id="MobiDB-lite"/>
    </source>
</evidence>
<name>A0ABT2UNN3_9BACL</name>
<dbReference type="Gene3D" id="3.40.190.10">
    <property type="entry name" value="Periplasmic binding protein-like II"/>
    <property type="match status" value="2"/>
</dbReference>
<feature type="compositionally biased region" description="Low complexity" evidence="2">
    <location>
        <begin position="31"/>
        <end position="51"/>
    </location>
</feature>
<sequence length="364" mass="38884">MTKGLKNSALMLLTAMVGFGVTGCGTAAPTAGTPNNGAAPKTEPATATTEVKPADKKEEKKLSGKLVVYSAGPKELAEAIQKGYETKTGVKIEMFQGTTGKVLSRMEAEKANPVVDVVILASLPATQGLKKNGLTLEYKDAKNADKLIPEWSDKDGHFFGYSASALGIGYNTKLVPTPPKEWADLTKEEWKGKVNIPDPALSGSALDFVTGYLSGKGDSGWELLEQYKKNGVAMAGANQEALDPVITGAKSIVVAGVDYLTYQAKAKGEPIDMIYPASGTVISPRPASIIKTSKNPDAAKAYIDYLLSDEAQAMIADTYLLPGRKDIKAKNRPGVDQIPQMKIDWTWMDTNGDAVTKKFTQLFK</sequence>
<dbReference type="Proteomes" id="UP001652445">
    <property type="component" value="Unassembled WGS sequence"/>
</dbReference>
<dbReference type="PANTHER" id="PTHR30006">
    <property type="entry name" value="THIAMINE-BINDING PERIPLASMIC PROTEIN-RELATED"/>
    <property type="match status" value="1"/>
</dbReference>
<keyword evidence="5" id="KW-1185">Reference proteome</keyword>
<proteinExistence type="predicted"/>
<evidence type="ECO:0000313" key="4">
    <source>
        <dbReference type="EMBL" id="MCU6796264.1"/>
    </source>
</evidence>
<dbReference type="CDD" id="cd13547">
    <property type="entry name" value="PBP2_Fbp_like_2"/>
    <property type="match status" value="1"/>
</dbReference>
<evidence type="ECO:0000313" key="5">
    <source>
        <dbReference type="Proteomes" id="UP001652445"/>
    </source>
</evidence>
<gene>
    <name evidence="4" type="ORF">OB236_29490</name>
</gene>
<feature type="signal peptide" evidence="3">
    <location>
        <begin position="1"/>
        <end position="27"/>
    </location>
</feature>
<accession>A0ABT2UNN3</accession>
<dbReference type="PIRSF" id="PIRSF002825">
    <property type="entry name" value="CfbpA"/>
    <property type="match status" value="1"/>
</dbReference>
<evidence type="ECO:0000256" key="1">
    <source>
        <dbReference type="ARBA" id="ARBA00022729"/>
    </source>
</evidence>
<keyword evidence="1 3" id="KW-0732">Signal</keyword>
<dbReference type="EMBL" id="JAOQIO010000099">
    <property type="protein sequence ID" value="MCU6796264.1"/>
    <property type="molecule type" value="Genomic_DNA"/>
</dbReference>